<name>X0UYB4_9ZZZZ</name>
<dbReference type="InterPro" id="IPR025392">
    <property type="entry name" value="DUF4124"/>
</dbReference>
<protein>
    <recommendedName>
        <fullName evidence="1">DUF4124 domain-containing protein</fullName>
    </recommendedName>
</protein>
<gene>
    <name evidence="2" type="ORF">S01H1_46798</name>
</gene>
<reference evidence="2" key="1">
    <citation type="journal article" date="2014" name="Front. Microbiol.">
        <title>High frequency of phylogenetically diverse reductive dehalogenase-homologous genes in deep subseafloor sedimentary metagenomes.</title>
        <authorList>
            <person name="Kawai M."/>
            <person name="Futagami T."/>
            <person name="Toyoda A."/>
            <person name="Takaki Y."/>
            <person name="Nishi S."/>
            <person name="Hori S."/>
            <person name="Arai W."/>
            <person name="Tsubouchi T."/>
            <person name="Morono Y."/>
            <person name="Uchiyama I."/>
            <person name="Ito T."/>
            <person name="Fujiyama A."/>
            <person name="Inagaki F."/>
            <person name="Takami H."/>
        </authorList>
    </citation>
    <scope>NUCLEOTIDE SEQUENCE</scope>
    <source>
        <strain evidence="2">Expedition CK06-06</strain>
    </source>
</reference>
<feature type="non-terminal residue" evidence="2">
    <location>
        <position position="110"/>
    </location>
</feature>
<proteinExistence type="predicted"/>
<dbReference type="EMBL" id="BARS01029977">
    <property type="protein sequence ID" value="GAG10785.1"/>
    <property type="molecule type" value="Genomic_DNA"/>
</dbReference>
<sequence length="110" mass="11997">MIQYQPVEGYNGQNSLAAADTLQDLTDKHYCNGESKMKLLIMLTIAGVVMSIWCPTGHAGRIYTWEDDNGVTHISNAPPPQKAKLIDTMDYTVPAANKNQATGKQVSNEG</sequence>
<evidence type="ECO:0000259" key="1">
    <source>
        <dbReference type="Pfam" id="PF13511"/>
    </source>
</evidence>
<dbReference type="Pfam" id="PF13511">
    <property type="entry name" value="DUF4124"/>
    <property type="match status" value="1"/>
</dbReference>
<evidence type="ECO:0000313" key="2">
    <source>
        <dbReference type="EMBL" id="GAG10785.1"/>
    </source>
</evidence>
<dbReference type="AlphaFoldDB" id="X0UYB4"/>
<feature type="domain" description="DUF4124" evidence="1">
    <location>
        <begin position="53"/>
        <end position="84"/>
    </location>
</feature>
<organism evidence="2">
    <name type="scientific">marine sediment metagenome</name>
    <dbReference type="NCBI Taxonomy" id="412755"/>
    <lineage>
        <taxon>unclassified sequences</taxon>
        <taxon>metagenomes</taxon>
        <taxon>ecological metagenomes</taxon>
    </lineage>
</organism>
<accession>X0UYB4</accession>
<comment type="caution">
    <text evidence="2">The sequence shown here is derived from an EMBL/GenBank/DDBJ whole genome shotgun (WGS) entry which is preliminary data.</text>
</comment>